<dbReference type="EMBL" id="CP090958">
    <property type="protein sequence ID" value="WGW11191.1"/>
    <property type="molecule type" value="Genomic_DNA"/>
</dbReference>
<comment type="subcellular location">
    <subcellularLocation>
        <location evidence="1">Cell membrane</location>
        <topology evidence="1">Multi-pass membrane protein</topology>
    </subcellularLocation>
</comment>
<proteinExistence type="predicted"/>
<accession>A0ABY8QS22</accession>
<feature type="transmembrane region" description="Helical" evidence="6">
    <location>
        <begin position="255"/>
        <end position="274"/>
    </location>
</feature>
<dbReference type="Pfam" id="PF07690">
    <property type="entry name" value="MFS_1"/>
    <property type="match status" value="1"/>
</dbReference>
<feature type="domain" description="Major facilitator superfamily (MFS) profile" evidence="7">
    <location>
        <begin position="24"/>
        <end position="399"/>
    </location>
</feature>
<evidence type="ECO:0000256" key="6">
    <source>
        <dbReference type="SAM" id="Phobius"/>
    </source>
</evidence>
<keyword evidence="4 6" id="KW-1133">Transmembrane helix</keyword>
<keyword evidence="9" id="KW-1185">Reference proteome</keyword>
<name>A0ABY8QS22_9MICO</name>
<feature type="transmembrane region" description="Helical" evidence="6">
    <location>
        <begin position="21"/>
        <end position="44"/>
    </location>
</feature>
<dbReference type="RefSeq" id="WP_349637975.1">
    <property type="nucleotide sequence ID" value="NZ_CP090958.1"/>
</dbReference>
<evidence type="ECO:0000256" key="4">
    <source>
        <dbReference type="ARBA" id="ARBA00022989"/>
    </source>
</evidence>
<feature type="transmembrane region" description="Helical" evidence="6">
    <location>
        <begin position="179"/>
        <end position="198"/>
    </location>
</feature>
<dbReference type="InterPro" id="IPR050189">
    <property type="entry name" value="MFS_Efflux_Transporters"/>
</dbReference>
<feature type="transmembrane region" description="Helical" evidence="6">
    <location>
        <begin position="350"/>
        <end position="371"/>
    </location>
</feature>
<keyword evidence="5 6" id="KW-0472">Membrane</keyword>
<sequence length="409" mass="41705">MSAQNDLAVAPQASAMPSKTVGLALFALAMGGFGIGTTEFATMGILPQIADGLQTSIPTAGHVIAAYALGVVVGAPLISALTARLTRRTLLLILMAAFIVGNTASAFAPSIGTLILARFISGLPHGAYFGVGSVVGSHLVGPGRKGRAVSLMMAGLTIANIFGVPAATVMGQQFGWRSTFLVVGAIGLLTFLALWRWVPKISALGGTSIRQELSAFRRPQVWMTIITGAVGFGGMFAVYSYIAPMMTEVSGLPEAVLPLVLAIFGLGMTVGNLIGGRLTDRSVNAAMYTGFGSTAVVMALFGLTAASPWAAIPLVFLIGVTAQILGPAVQVRLIEASPEAPSLAASMSHSALNIANAGGAWLGGLVIALGWGYLSPAWVAVILSVAGIGLFAIAASMQRRSAQPASAVQ</sequence>
<feature type="transmembrane region" description="Helical" evidence="6">
    <location>
        <begin position="377"/>
        <end position="395"/>
    </location>
</feature>
<dbReference type="PANTHER" id="PTHR43124">
    <property type="entry name" value="PURINE EFFLUX PUMP PBUE"/>
    <property type="match status" value="1"/>
</dbReference>
<evidence type="ECO:0000256" key="2">
    <source>
        <dbReference type="ARBA" id="ARBA00022475"/>
    </source>
</evidence>
<evidence type="ECO:0000259" key="7">
    <source>
        <dbReference type="PROSITE" id="PS50850"/>
    </source>
</evidence>
<feature type="transmembrane region" description="Helical" evidence="6">
    <location>
        <begin position="309"/>
        <end position="329"/>
    </location>
</feature>
<evidence type="ECO:0000256" key="5">
    <source>
        <dbReference type="ARBA" id="ARBA00023136"/>
    </source>
</evidence>
<keyword evidence="2" id="KW-1003">Cell membrane</keyword>
<feature type="transmembrane region" description="Helical" evidence="6">
    <location>
        <begin position="219"/>
        <end position="243"/>
    </location>
</feature>
<evidence type="ECO:0000313" key="9">
    <source>
        <dbReference type="Proteomes" id="UP001209083"/>
    </source>
</evidence>
<dbReference type="PROSITE" id="PS50850">
    <property type="entry name" value="MFS"/>
    <property type="match status" value="1"/>
</dbReference>
<gene>
    <name evidence="8" type="ORF">LWF01_13975</name>
</gene>
<feature type="transmembrane region" description="Helical" evidence="6">
    <location>
        <begin position="64"/>
        <end position="83"/>
    </location>
</feature>
<keyword evidence="3 6" id="KW-0812">Transmembrane</keyword>
<evidence type="ECO:0000313" key="8">
    <source>
        <dbReference type="EMBL" id="WGW11191.1"/>
    </source>
</evidence>
<dbReference type="Gene3D" id="1.20.1250.20">
    <property type="entry name" value="MFS general substrate transporter like domains"/>
    <property type="match status" value="2"/>
</dbReference>
<dbReference type="CDD" id="cd17324">
    <property type="entry name" value="MFS_NepI_like"/>
    <property type="match status" value="1"/>
</dbReference>
<feature type="transmembrane region" description="Helical" evidence="6">
    <location>
        <begin position="148"/>
        <end position="167"/>
    </location>
</feature>
<dbReference type="InterPro" id="IPR020846">
    <property type="entry name" value="MFS_dom"/>
</dbReference>
<dbReference type="PANTHER" id="PTHR43124:SF3">
    <property type="entry name" value="CHLORAMPHENICOL EFFLUX PUMP RV0191"/>
    <property type="match status" value="1"/>
</dbReference>
<organism evidence="8 9">
    <name type="scientific">Saxibacter everestensis</name>
    <dbReference type="NCBI Taxonomy" id="2909229"/>
    <lineage>
        <taxon>Bacteria</taxon>
        <taxon>Bacillati</taxon>
        <taxon>Actinomycetota</taxon>
        <taxon>Actinomycetes</taxon>
        <taxon>Micrococcales</taxon>
        <taxon>Brevibacteriaceae</taxon>
        <taxon>Saxibacter</taxon>
    </lineage>
</organism>
<feature type="transmembrane region" description="Helical" evidence="6">
    <location>
        <begin position="123"/>
        <end position="141"/>
    </location>
</feature>
<evidence type="ECO:0000256" key="1">
    <source>
        <dbReference type="ARBA" id="ARBA00004651"/>
    </source>
</evidence>
<evidence type="ECO:0000256" key="3">
    <source>
        <dbReference type="ARBA" id="ARBA00022692"/>
    </source>
</evidence>
<dbReference type="InterPro" id="IPR036259">
    <property type="entry name" value="MFS_trans_sf"/>
</dbReference>
<dbReference type="InterPro" id="IPR011701">
    <property type="entry name" value="MFS"/>
</dbReference>
<feature type="transmembrane region" description="Helical" evidence="6">
    <location>
        <begin position="286"/>
        <end position="303"/>
    </location>
</feature>
<protein>
    <submittedName>
        <fullName evidence="8">MFS transporter</fullName>
    </submittedName>
</protein>
<reference evidence="8 9" key="1">
    <citation type="submission" date="2023-05" db="EMBL/GenBank/DDBJ databases">
        <title>Lithophilousrod everest ZFBP1038 complete genpme.</title>
        <authorList>
            <person name="Tian M."/>
        </authorList>
    </citation>
    <scope>NUCLEOTIDE SEQUENCE [LARGE SCALE GENOMIC DNA]</scope>
    <source>
        <strain evidence="8 9">ZFBP1038</strain>
    </source>
</reference>
<dbReference type="Proteomes" id="UP001209083">
    <property type="component" value="Chromosome"/>
</dbReference>
<feature type="transmembrane region" description="Helical" evidence="6">
    <location>
        <begin position="90"/>
        <end position="117"/>
    </location>
</feature>
<dbReference type="SUPFAM" id="SSF103473">
    <property type="entry name" value="MFS general substrate transporter"/>
    <property type="match status" value="1"/>
</dbReference>